<sequence length="213" mass="24629">MNLNFFGSGYTLQRINGVEYDQEYGDHIVHDTVDLEDYLQRENVQRQNGVIGCWLAHTRAIENTRADDGLTVVLEDDFMFRKDFFRKSIDMIINFKRDFDVLIFDPSGLGPKREHFLEPGIFNAKGSSYPYFYGSHCLFYNRRSIPKILKIKQKSKISDYDGFLLSNTSIKTYIFYTGESMGISLGSNISGSSSLTSFLLGIRNRFKFLIRRS</sequence>
<keyword evidence="2" id="KW-1185">Reference proteome</keyword>
<dbReference type="Proteomes" id="UP001236500">
    <property type="component" value="Chromosome"/>
</dbReference>
<name>A0ABY8NGM1_9GAMM</name>
<evidence type="ECO:0000313" key="2">
    <source>
        <dbReference type="Proteomes" id="UP001236500"/>
    </source>
</evidence>
<evidence type="ECO:0000313" key="1">
    <source>
        <dbReference type="EMBL" id="WGL17554.1"/>
    </source>
</evidence>
<proteinExistence type="predicted"/>
<protein>
    <submittedName>
        <fullName evidence="1">Uncharacterized protein</fullName>
    </submittedName>
</protein>
<accession>A0ABY8NGM1</accession>
<organism evidence="1 2">
    <name type="scientific">Microbulbifer bruguierae</name>
    <dbReference type="NCBI Taxonomy" id="3029061"/>
    <lineage>
        <taxon>Bacteria</taxon>
        <taxon>Pseudomonadati</taxon>
        <taxon>Pseudomonadota</taxon>
        <taxon>Gammaproteobacteria</taxon>
        <taxon>Cellvibrionales</taxon>
        <taxon>Microbulbiferaceae</taxon>
        <taxon>Microbulbifer</taxon>
    </lineage>
</organism>
<gene>
    <name evidence="1" type="ORF">PVT68_04495</name>
</gene>
<reference evidence="1 2" key="1">
    <citation type="submission" date="2023-02" db="EMBL/GenBank/DDBJ databases">
        <title>Description and genomic characterization of Microbulbifer bruguierae sp. nov., isolated from the sediment of mangrove plant Bruguiera sexangula.</title>
        <authorList>
            <person name="Long M."/>
        </authorList>
    </citation>
    <scope>NUCLEOTIDE SEQUENCE [LARGE SCALE GENOMIC DNA]</scope>
    <source>
        <strain evidence="1 2">H12</strain>
    </source>
</reference>
<dbReference type="EMBL" id="CP118605">
    <property type="protein sequence ID" value="WGL17554.1"/>
    <property type="molecule type" value="Genomic_DNA"/>
</dbReference>
<dbReference type="RefSeq" id="WP_280321430.1">
    <property type="nucleotide sequence ID" value="NZ_CP118605.1"/>
</dbReference>